<evidence type="ECO:0008006" key="3">
    <source>
        <dbReference type="Google" id="ProtNLM"/>
    </source>
</evidence>
<dbReference type="OrthoDB" id="9842692at2"/>
<dbReference type="EMBL" id="AP009153">
    <property type="protein sequence ID" value="BAH37567.1"/>
    <property type="molecule type" value="Genomic_DNA"/>
</dbReference>
<keyword evidence="2" id="KW-1185">Reference proteome</keyword>
<evidence type="ECO:0000313" key="1">
    <source>
        <dbReference type="EMBL" id="BAH37567.1"/>
    </source>
</evidence>
<reference evidence="2" key="1">
    <citation type="submission" date="2006-03" db="EMBL/GenBank/DDBJ databases">
        <title>Complete genome sequence of Gemmatimonas aurantiaca T-27 that represents a novel phylum Gemmatimonadetes.</title>
        <authorList>
            <person name="Takasaki K."/>
            <person name="Ichikawa N."/>
            <person name="Miura H."/>
            <person name="Matsushita S."/>
            <person name="Watanabe Y."/>
            <person name="Oguchi A."/>
            <person name="Ankai A."/>
            <person name="Yashiro I."/>
            <person name="Takahashi M."/>
            <person name="Terui Y."/>
            <person name="Fukui S."/>
            <person name="Yokoyama H."/>
            <person name="Tanikawa S."/>
            <person name="Hanada S."/>
            <person name="Kamagata Y."/>
            <person name="Fujita N."/>
        </authorList>
    </citation>
    <scope>NUCLEOTIDE SEQUENCE [LARGE SCALE GENOMIC DNA]</scope>
    <source>
        <strain evidence="2">T-27 / DSM 14586 / JCM 11422 / NBRC 100505</strain>
    </source>
</reference>
<dbReference type="AlphaFoldDB" id="C1A5Q7"/>
<accession>C1A5Q7</accession>
<organism evidence="1 2">
    <name type="scientific">Gemmatimonas aurantiaca (strain DSM 14586 / JCM 11422 / NBRC 100505 / T-27)</name>
    <dbReference type="NCBI Taxonomy" id="379066"/>
    <lineage>
        <taxon>Bacteria</taxon>
        <taxon>Pseudomonadati</taxon>
        <taxon>Gemmatimonadota</taxon>
        <taxon>Gemmatimonadia</taxon>
        <taxon>Gemmatimonadales</taxon>
        <taxon>Gemmatimonadaceae</taxon>
        <taxon>Gemmatimonas</taxon>
    </lineage>
</organism>
<dbReference type="KEGG" id="gau:GAU_0525"/>
<sequence length="131" mass="14839">MSSPRPKSLAIMFLLGAFLMGGAVGFAAERVVTPPSAPRVTDERAMLDELHRELALNTDQRQLVDSVWEWRKGRSREIMRIVRPALDSLRDSARVLMMNTFDSTQVAGFRRLLERNQRVADSTARARGEVR</sequence>
<dbReference type="RefSeq" id="WP_012682014.1">
    <property type="nucleotide sequence ID" value="NC_012489.1"/>
</dbReference>
<protein>
    <recommendedName>
        <fullName evidence="3">Periplasmic heavy metal sensor</fullName>
    </recommendedName>
</protein>
<evidence type="ECO:0000313" key="2">
    <source>
        <dbReference type="Proteomes" id="UP000002209"/>
    </source>
</evidence>
<proteinExistence type="predicted"/>
<dbReference type="HOGENOM" id="CLU_2081428_0_0_0"/>
<dbReference type="eggNOG" id="ENOG502ZVJ1">
    <property type="taxonomic scope" value="Bacteria"/>
</dbReference>
<name>C1A5Q7_GEMAT</name>
<gene>
    <name evidence="1" type="ordered locus">GAU_0525</name>
</gene>
<dbReference type="STRING" id="379066.GAU_0525"/>
<dbReference type="Proteomes" id="UP000002209">
    <property type="component" value="Chromosome"/>
</dbReference>